<keyword evidence="3" id="KW-1185">Reference proteome</keyword>
<dbReference type="Pfam" id="PF13966">
    <property type="entry name" value="zf-RVT"/>
    <property type="match status" value="1"/>
</dbReference>
<protein>
    <recommendedName>
        <fullName evidence="1">Reverse transcriptase zinc-binding domain-containing protein</fullName>
    </recommendedName>
</protein>
<dbReference type="InterPro" id="IPR026960">
    <property type="entry name" value="RVT-Znf"/>
</dbReference>
<dbReference type="PANTHER" id="PTHR36617:SF16">
    <property type="entry name" value="OS04G0516500 PROTEIN"/>
    <property type="match status" value="1"/>
</dbReference>
<accession>A0AAV5D8Y2</accession>
<evidence type="ECO:0000313" key="2">
    <source>
        <dbReference type="EMBL" id="GJN06505.1"/>
    </source>
</evidence>
<organism evidence="2 3">
    <name type="scientific">Eleusine coracana subsp. coracana</name>
    <dbReference type="NCBI Taxonomy" id="191504"/>
    <lineage>
        <taxon>Eukaryota</taxon>
        <taxon>Viridiplantae</taxon>
        <taxon>Streptophyta</taxon>
        <taxon>Embryophyta</taxon>
        <taxon>Tracheophyta</taxon>
        <taxon>Spermatophyta</taxon>
        <taxon>Magnoliopsida</taxon>
        <taxon>Liliopsida</taxon>
        <taxon>Poales</taxon>
        <taxon>Poaceae</taxon>
        <taxon>PACMAD clade</taxon>
        <taxon>Chloridoideae</taxon>
        <taxon>Cynodonteae</taxon>
        <taxon>Eleusininae</taxon>
        <taxon>Eleusine</taxon>
    </lineage>
</organism>
<reference evidence="2" key="2">
    <citation type="submission" date="2021-12" db="EMBL/GenBank/DDBJ databases">
        <title>Resequencing data analysis of finger millet.</title>
        <authorList>
            <person name="Hatakeyama M."/>
            <person name="Aluri S."/>
            <person name="Balachadran M.T."/>
            <person name="Sivarajan S.R."/>
            <person name="Poveda L."/>
            <person name="Shimizu-Inatsugi R."/>
            <person name="Schlapbach R."/>
            <person name="Sreeman S.M."/>
            <person name="Shimizu K.K."/>
        </authorList>
    </citation>
    <scope>NUCLEOTIDE SEQUENCE</scope>
</reference>
<comment type="caution">
    <text evidence="2">The sequence shown here is derived from an EMBL/GenBank/DDBJ whole genome shotgun (WGS) entry which is preliminary data.</text>
</comment>
<dbReference type="AlphaFoldDB" id="A0AAV5D8Y2"/>
<feature type="domain" description="Reverse transcriptase zinc-binding" evidence="1">
    <location>
        <begin position="199"/>
        <end position="279"/>
    </location>
</feature>
<evidence type="ECO:0000259" key="1">
    <source>
        <dbReference type="Pfam" id="PF13966"/>
    </source>
</evidence>
<gene>
    <name evidence="2" type="primary">ga24235</name>
    <name evidence="2" type="ORF">PR202_ga24235</name>
</gene>
<reference evidence="2" key="1">
    <citation type="journal article" date="2018" name="DNA Res.">
        <title>Multiple hybrid de novo genome assembly of finger millet, an orphan allotetraploid crop.</title>
        <authorList>
            <person name="Hatakeyama M."/>
            <person name="Aluri S."/>
            <person name="Balachadran M.T."/>
            <person name="Sivarajan S.R."/>
            <person name="Patrignani A."/>
            <person name="Gruter S."/>
            <person name="Poveda L."/>
            <person name="Shimizu-Inatsugi R."/>
            <person name="Baeten J."/>
            <person name="Francoijs K.J."/>
            <person name="Nataraja K.N."/>
            <person name="Reddy Y.A.N."/>
            <person name="Phadnis S."/>
            <person name="Ravikumar R.L."/>
            <person name="Schlapbach R."/>
            <person name="Sreeman S.M."/>
            <person name="Shimizu K.K."/>
        </authorList>
    </citation>
    <scope>NUCLEOTIDE SEQUENCE</scope>
</reference>
<name>A0AAV5D8Y2_ELECO</name>
<dbReference type="Proteomes" id="UP001054889">
    <property type="component" value="Unassembled WGS sequence"/>
</dbReference>
<dbReference type="PANTHER" id="PTHR36617">
    <property type="entry name" value="PROTEIN, PUTATIVE-RELATED"/>
    <property type="match status" value="1"/>
</dbReference>
<dbReference type="EMBL" id="BQKI01000012">
    <property type="protein sequence ID" value="GJN06505.1"/>
    <property type="molecule type" value="Genomic_DNA"/>
</dbReference>
<proteinExistence type="predicted"/>
<sequence>MDRARKSMFWKGAAECSGDDCQVAWDRACRPQEDGGLGVKDLHTQNLCLLLKFLHKVVTRDNAPWVRWIHRQYKPSERGFRTNPTNTNAWNVLTKLMPLYQAITSVDMGNGESTFFWYDDWTSFGPLHQALPAAFSHCTKCGVTVRDALSSGTLTLELHPRLSQAARNELGILTNQLSSSVLEDRPDVRYMRGATTSGFKTTKAYELMCPPGVDLAWQVENWANFAPRKVQNFFWVLRNGNTRTRAFLHARGAVDTPDCPFCVGAVETIDHLFVACPSIQSF</sequence>
<evidence type="ECO:0000313" key="3">
    <source>
        <dbReference type="Proteomes" id="UP001054889"/>
    </source>
</evidence>